<keyword evidence="1" id="KW-1133">Transmembrane helix</keyword>
<proteinExistence type="predicted"/>
<protein>
    <submittedName>
        <fullName evidence="2">Uncharacterized protein</fullName>
    </submittedName>
</protein>
<keyword evidence="3" id="KW-1185">Reference proteome</keyword>
<name>A0AAN6YMZ8_9PEZI</name>
<evidence type="ECO:0000313" key="3">
    <source>
        <dbReference type="Proteomes" id="UP001301958"/>
    </source>
</evidence>
<accession>A0AAN6YMZ8</accession>
<reference evidence="2" key="1">
    <citation type="journal article" date="2023" name="Mol. Phylogenet. Evol.">
        <title>Genome-scale phylogeny and comparative genomics of the fungal order Sordariales.</title>
        <authorList>
            <person name="Hensen N."/>
            <person name="Bonometti L."/>
            <person name="Westerberg I."/>
            <person name="Brannstrom I.O."/>
            <person name="Guillou S."/>
            <person name="Cros-Aarteil S."/>
            <person name="Calhoun S."/>
            <person name="Haridas S."/>
            <person name="Kuo A."/>
            <person name="Mondo S."/>
            <person name="Pangilinan J."/>
            <person name="Riley R."/>
            <person name="LaButti K."/>
            <person name="Andreopoulos B."/>
            <person name="Lipzen A."/>
            <person name="Chen C."/>
            <person name="Yan M."/>
            <person name="Daum C."/>
            <person name="Ng V."/>
            <person name="Clum A."/>
            <person name="Steindorff A."/>
            <person name="Ohm R.A."/>
            <person name="Martin F."/>
            <person name="Silar P."/>
            <person name="Natvig D.O."/>
            <person name="Lalanne C."/>
            <person name="Gautier V."/>
            <person name="Ament-Velasquez S.L."/>
            <person name="Kruys A."/>
            <person name="Hutchinson M.I."/>
            <person name="Powell A.J."/>
            <person name="Barry K."/>
            <person name="Miller A.N."/>
            <person name="Grigoriev I.V."/>
            <person name="Debuchy R."/>
            <person name="Gladieux P."/>
            <person name="Hiltunen Thoren M."/>
            <person name="Johannesson H."/>
        </authorList>
    </citation>
    <scope>NUCLEOTIDE SEQUENCE</scope>
    <source>
        <strain evidence="2">CBS 990.96</strain>
    </source>
</reference>
<comment type="caution">
    <text evidence="2">The sequence shown here is derived from an EMBL/GenBank/DDBJ whole genome shotgun (WGS) entry which is preliminary data.</text>
</comment>
<dbReference type="AlphaFoldDB" id="A0AAN6YMZ8"/>
<gene>
    <name evidence="2" type="ORF">QBC38DRAFT_117504</name>
</gene>
<reference evidence="2" key="2">
    <citation type="submission" date="2023-05" db="EMBL/GenBank/DDBJ databases">
        <authorList>
            <consortium name="Lawrence Berkeley National Laboratory"/>
            <person name="Steindorff A."/>
            <person name="Hensen N."/>
            <person name="Bonometti L."/>
            <person name="Westerberg I."/>
            <person name="Brannstrom I.O."/>
            <person name="Guillou S."/>
            <person name="Cros-Aarteil S."/>
            <person name="Calhoun S."/>
            <person name="Haridas S."/>
            <person name="Kuo A."/>
            <person name="Mondo S."/>
            <person name="Pangilinan J."/>
            <person name="Riley R."/>
            <person name="Labutti K."/>
            <person name="Andreopoulos B."/>
            <person name="Lipzen A."/>
            <person name="Chen C."/>
            <person name="Yanf M."/>
            <person name="Daum C."/>
            <person name="Ng V."/>
            <person name="Clum A."/>
            <person name="Ohm R."/>
            <person name="Martin F."/>
            <person name="Silar P."/>
            <person name="Natvig D."/>
            <person name="Lalanne C."/>
            <person name="Gautier V."/>
            <person name="Ament-Velasquez S.L."/>
            <person name="Kruys A."/>
            <person name="Hutchinson M.I."/>
            <person name="Powell A.J."/>
            <person name="Barry K."/>
            <person name="Miller A.N."/>
            <person name="Grigoriev I.V."/>
            <person name="Debuchy R."/>
            <person name="Gladieux P."/>
            <person name="Thoren M.H."/>
            <person name="Johannesson H."/>
        </authorList>
    </citation>
    <scope>NUCLEOTIDE SEQUENCE</scope>
    <source>
        <strain evidence="2">CBS 990.96</strain>
    </source>
</reference>
<keyword evidence="1" id="KW-0812">Transmembrane</keyword>
<keyword evidence="1" id="KW-0472">Membrane</keyword>
<evidence type="ECO:0000256" key="1">
    <source>
        <dbReference type="SAM" id="Phobius"/>
    </source>
</evidence>
<evidence type="ECO:0000313" key="2">
    <source>
        <dbReference type="EMBL" id="KAK4221756.1"/>
    </source>
</evidence>
<sequence>MQCYLWWWWFFLFPHINLWAFLELRQRVSCSQILITFLCFGASSLLSIARSHFCLSSCTHLLASLGCRHLRSCCHFHCLPTVLCNPGVTSSWAATPACLPPLGMHWLQRL</sequence>
<organism evidence="2 3">
    <name type="scientific">Podospora fimiseda</name>
    <dbReference type="NCBI Taxonomy" id="252190"/>
    <lineage>
        <taxon>Eukaryota</taxon>
        <taxon>Fungi</taxon>
        <taxon>Dikarya</taxon>
        <taxon>Ascomycota</taxon>
        <taxon>Pezizomycotina</taxon>
        <taxon>Sordariomycetes</taxon>
        <taxon>Sordariomycetidae</taxon>
        <taxon>Sordariales</taxon>
        <taxon>Podosporaceae</taxon>
        <taxon>Podospora</taxon>
    </lineage>
</organism>
<dbReference type="EMBL" id="MU865518">
    <property type="protein sequence ID" value="KAK4221756.1"/>
    <property type="molecule type" value="Genomic_DNA"/>
</dbReference>
<dbReference type="Proteomes" id="UP001301958">
    <property type="component" value="Unassembled WGS sequence"/>
</dbReference>
<feature type="transmembrane region" description="Helical" evidence="1">
    <location>
        <begin position="34"/>
        <end position="53"/>
    </location>
</feature>
<feature type="transmembrane region" description="Helical" evidence="1">
    <location>
        <begin position="6"/>
        <end position="22"/>
    </location>
</feature>